<feature type="region of interest" description="Disordered" evidence="1">
    <location>
        <begin position="317"/>
        <end position="413"/>
    </location>
</feature>
<sequence>MILFIEIHLLSCRLTKILVFSSSSDVVTMALQMSPVDAHSENQPPCYYQLAVLLPEAAAGTSSHQVEPFQCQLLECSSAEQVPLPTEQNPVPPNLRKVEQRVTAVKMEGAVFEEVMDASLLLESIEVKCGPEVKDLRGGAASEILILSEVSHASVIHSSNVDSSSEGSTHPGTHESLSNPPSPCLVDKVEQIGSAAAISFSSNSLNDAQKDSGDAMRQRGSAWRSWSSNQSTMTFSGETNPPSATYADSVVCPLSTSAHSTLVVRLASAVSDEDYCDSKEPLIIKGSSRSSSTSAVFLQYPPIGPASNWHWGIPQGAGLRGGARETSLNNGGSSCGHPPASGSWGGGGTNNTANQVQGQLGAESSTANQRNSAASQRPSGAPPPGSPGPQVSNQQLPTGAQQQHQPQRAWDAERRKIEDKWVRFVKKGDYPEEEYQELITSLKDVFKKKLILIQRVGHVVNEELISLQKQRIVLLKTFMSKSSFMSSVQPSNRKRQASEDSKRAKKTKTDESNEAKGSVNTDSNSQVITTDIVLSQHRFE</sequence>
<feature type="signal peptide" evidence="2">
    <location>
        <begin position="1"/>
        <end position="17"/>
    </location>
</feature>
<feature type="compositionally biased region" description="Polar residues" evidence="1">
    <location>
        <begin position="396"/>
        <end position="406"/>
    </location>
</feature>
<evidence type="ECO:0000313" key="4">
    <source>
        <dbReference type="Proteomes" id="UP000789390"/>
    </source>
</evidence>
<comment type="caution">
    <text evidence="3">The sequence shown here is derived from an EMBL/GenBank/DDBJ whole genome shotgun (WGS) entry which is preliminary data.</text>
</comment>
<dbReference type="EMBL" id="CAKKLH010000031">
    <property type="protein sequence ID" value="CAH0100112.1"/>
    <property type="molecule type" value="Genomic_DNA"/>
</dbReference>
<feature type="compositionally biased region" description="Basic and acidic residues" evidence="1">
    <location>
        <begin position="496"/>
        <end position="514"/>
    </location>
</feature>
<feature type="region of interest" description="Disordered" evidence="1">
    <location>
        <begin position="157"/>
        <end position="184"/>
    </location>
</feature>
<proteinExistence type="predicted"/>
<keyword evidence="2" id="KW-0732">Signal</keyword>
<feature type="compositionally biased region" description="Polar residues" evidence="1">
    <location>
        <begin position="354"/>
        <end position="371"/>
    </location>
</feature>
<reference evidence="3" key="1">
    <citation type="submission" date="2021-11" db="EMBL/GenBank/DDBJ databases">
        <authorList>
            <person name="Schell T."/>
        </authorList>
    </citation>
    <scope>NUCLEOTIDE SEQUENCE</scope>
    <source>
        <strain evidence="3">M5</strain>
    </source>
</reference>
<evidence type="ECO:0000256" key="1">
    <source>
        <dbReference type="SAM" id="MobiDB-lite"/>
    </source>
</evidence>
<feature type="region of interest" description="Disordered" evidence="1">
    <location>
        <begin position="204"/>
        <end position="242"/>
    </location>
</feature>
<gene>
    <name evidence="3" type="ORF">DGAL_LOCUS2286</name>
</gene>
<keyword evidence="4" id="KW-1185">Reference proteome</keyword>
<dbReference type="Proteomes" id="UP000789390">
    <property type="component" value="Unassembled WGS sequence"/>
</dbReference>
<name>A0A8J2RGB4_9CRUS</name>
<feature type="region of interest" description="Disordered" evidence="1">
    <location>
        <begin position="485"/>
        <end position="523"/>
    </location>
</feature>
<feature type="compositionally biased region" description="Basic and acidic residues" evidence="1">
    <location>
        <begin position="208"/>
        <end position="217"/>
    </location>
</feature>
<feature type="compositionally biased region" description="Polar residues" evidence="1">
    <location>
        <begin position="166"/>
        <end position="179"/>
    </location>
</feature>
<accession>A0A8J2RGB4</accession>
<feature type="chain" id="PRO_5035218840" evidence="2">
    <location>
        <begin position="18"/>
        <end position="540"/>
    </location>
</feature>
<protein>
    <submittedName>
        <fullName evidence="3">Uncharacterized protein</fullName>
    </submittedName>
</protein>
<organism evidence="3 4">
    <name type="scientific">Daphnia galeata</name>
    <dbReference type="NCBI Taxonomy" id="27404"/>
    <lineage>
        <taxon>Eukaryota</taxon>
        <taxon>Metazoa</taxon>
        <taxon>Ecdysozoa</taxon>
        <taxon>Arthropoda</taxon>
        <taxon>Crustacea</taxon>
        <taxon>Branchiopoda</taxon>
        <taxon>Diplostraca</taxon>
        <taxon>Cladocera</taxon>
        <taxon>Anomopoda</taxon>
        <taxon>Daphniidae</taxon>
        <taxon>Daphnia</taxon>
    </lineage>
</organism>
<evidence type="ECO:0000313" key="3">
    <source>
        <dbReference type="EMBL" id="CAH0100112.1"/>
    </source>
</evidence>
<feature type="compositionally biased region" description="Polar residues" evidence="1">
    <location>
        <begin position="224"/>
        <end position="242"/>
    </location>
</feature>
<dbReference type="AlphaFoldDB" id="A0A8J2RGB4"/>
<evidence type="ECO:0000256" key="2">
    <source>
        <dbReference type="SAM" id="SignalP"/>
    </source>
</evidence>